<evidence type="ECO:0000256" key="1">
    <source>
        <dbReference type="SAM" id="MobiDB-lite"/>
    </source>
</evidence>
<dbReference type="Pfam" id="PF14420">
    <property type="entry name" value="Clr5"/>
    <property type="match status" value="1"/>
</dbReference>
<reference evidence="3 4" key="1">
    <citation type="submission" date="2024-02" db="EMBL/GenBank/DDBJ databases">
        <title>De novo assembly and annotation of 12 fungi associated with fruit tree decline syndrome in Ontario, Canada.</title>
        <authorList>
            <person name="Sulman M."/>
            <person name="Ellouze W."/>
            <person name="Ilyukhin E."/>
        </authorList>
    </citation>
    <scope>NUCLEOTIDE SEQUENCE [LARGE SCALE GENOMIC DNA]</scope>
    <source>
        <strain evidence="3 4">M169</strain>
    </source>
</reference>
<sequence length="525" mass="60037">MRTNPKKETAAGLKMATPPASPASSLTPTSQQPVGTWATPDDWIKFRPIITQHYRDENMKLKELIAFMDKTYGFRATAKMYKDRLTKWRISKNVRASDITTIVKKDDVAGGDASAPEFYKVGDRLIRADRLQQAMQRRATVARRALKNDTKTRGSASPSPGWDTLTSGPFSPWDFAQSTSPLSPQISLPDNIRIPESVLLHSRGYVLGTFESTKAEGVLVDIKHEGPVHRCHMAFEETLANLSLLTGLDRVAFKSLDGAFELIRPCLLDRDPQFIFVLMQIMSLCLWFKKPDIMQMLVSYLHDLSKVVLGPSHPITLICRDLKLADVETSRNICKLAAEAAWHQFRGYLYPFRIDSFVKLTGTYADILDSLRLNDEREAFLRYIVGSCDPDIVPVEQRLHLELQLVMCLRRQDKFPEALRRLDQIRQDIMDNEPTLMRESEERCVELTYQALRINGMCECDGGDAEKGKSFFREAFELMQEKHGPYSPRTTRALRDLVRYSGHDEELMRDLEDRLMRFSLDSDNF</sequence>
<feature type="compositionally biased region" description="Low complexity" evidence="1">
    <location>
        <begin position="16"/>
        <end position="30"/>
    </location>
</feature>
<proteinExistence type="predicted"/>
<feature type="domain" description="Clr5" evidence="2">
    <location>
        <begin position="40"/>
        <end position="92"/>
    </location>
</feature>
<dbReference type="PANTHER" id="PTHR38788">
    <property type="entry name" value="CLR5 DOMAIN-CONTAINING PROTEIN"/>
    <property type="match status" value="1"/>
</dbReference>
<evidence type="ECO:0000259" key="2">
    <source>
        <dbReference type="Pfam" id="PF14420"/>
    </source>
</evidence>
<dbReference type="Proteomes" id="UP001430848">
    <property type="component" value="Unassembled WGS sequence"/>
</dbReference>
<comment type="caution">
    <text evidence="3">The sequence shown here is derived from an EMBL/GenBank/DDBJ whole genome shotgun (WGS) entry which is preliminary data.</text>
</comment>
<protein>
    <recommendedName>
        <fullName evidence="2">Clr5 domain-containing protein</fullName>
    </recommendedName>
</protein>
<name>A0ABR1NPY4_DIAER</name>
<evidence type="ECO:0000313" key="3">
    <source>
        <dbReference type="EMBL" id="KAK7710604.1"/>
    </source>
</evidence>
<keyword evidence="4" id="KW-1185">Reference proteome</keyword>
<evidence type="ECO:0000313" key="4">
    <source>
        <dbReference type="Proteomes" id="UP001430848"/>
    </source>
</evidence>
<feature type="region of interest" description="Disordered" evidence="1">
    <location>
        <begin position="144"/>
        <end position="163"/>
    </location>
</feature>
<gene>
    <name evidence="3" type="ORF">SLS63_012921</name>
</gene>
<dbReference type="PANTHER" id="PTHR38788:SF3">
    <property type="entry name" value="CLR5 DOMAIN-CONTAINING PROTEIN"/>
    <property type="match status" value="1"/>
</dbReference>
<feature type="region of interest" description="Disordered" evidence="1">
    <location>
        <begin position="1"/>
        <end position="34"/>
    </location>
</feature>
<feature type="compositionally biased region" description="Polar residues" evidence="1">
    <location>
        <begin position="153"/>
        <end position="163"/>
    </location>
</feature>
<dbReference type="InterPro" id="IPR025676">
    <property type="entry name" value="Clr5_dom"/>
</dbReference>
<accession>A0ABR1NPY4</accession>
<dbReference type="EMBL" id="JAKNSF020000156">
    <property type="protein sequence ID" value="KAK7710604.1"/>
    <property type="molecule type" value="Genomic_DNA"/>
</dbReference>
<organism evidence="3 4">
    <name type="scientific">Diaporthe eres</name>
    <name type="common">Phomopsis oblonga</name>
    <dbReference type="NCBI Taxonomy" id="83184"/>
    <lineage>
        <taxon>Eukaryota</taxon>
        <taxon>Fungi</taxon>
        <taxon>Dikarya</taxon>
        <taxon>Ascomycota</taxon>
        <taxon>Pezizomycotina</taxon>
        <taxon>Sordariomycetes</taxon>
        <taxon>Sordariomycetidae</taxon>
        <taxon>Diaporthales</taxon>
        <taxon>Diaporthaceae</taxon>
        <taxon>Diaporthe</taxon>
        <taxon>Diaporthe eres species complex</taxon>
    </lineage>
</organism>